<reference evidence="2 4" key="3">
    <citation type="submission" date="2016-02" db="EMBL/GenBank/DDBJ databases">
        <title>Biosynthesis of antibiotic leucinostatins and their inhibition on Phytophthora in bio-control Purpureocillium lilacinum.</title>
        <authorList>
            <person name="Wang G."/>
            <person name="Liu Z."/>
            <person name="Lin R."/>
            <person name="Li E."/>
            <person name="Mao Z."/>
            <person name="Ling J."/>
            <person name="Yin W."/>
            <person name="Xie B."/>
        </authorList>
    </citation>
    <scope>NUCLEOTIDE SEQUENCE [LARGE SCALE GENOMIC DNA]</scope>
    <source>
        <strain evidence="1">PLBJ-1</strain>
        <strain evidence="2">PLFJ-1</strain>
    </source>
</reference>
<organism evidence="2 4">
    <name type="scientific">Purpureocillium lilacinum</name>
    <name type="common">Paecilomyces lilacinus</name>
    <dbReference type="NCBI Taxonomy" id="33203"/>
    <lineage>
        <taxon>Eukaryota</taxon>
        <taxon>Fungi</taxon>
        <taxon>Dikarya</taxon>
        <taxon>Ascomycota</taxon>
        <taxon>Pezizomycotina</taxon>
        <taxon>Sordariomycetes</taxon>
        <taxon>Hypocreomycetidae</taxon>
        <taxon>Hypocreales</taxon>
        <taxon>Ophiocordycipitaceae</taxon>
        <taxon>Purpureocillium</taxon>
    </lineage>
</organism>
<sequence>MATLEGPGDASRVVANFSDLTDKEAHCADDIIEAYRQAMSGYRPRPMLSRAWLWFKVFENSWDTTKPVPTFPPVPPVKHQDLAIAVGWLDQDLPPSTCASRRSKAKDKAAKKALGKGKAAEQFVEAVPKVALHRRRGQPAYLRARLLPAGDDIEWFWTDGHAKGLDPAFVNLEDIDTGIKVDMATVQAWALDVHDHVVQNRAHQCNLEKTVYWMRCRLVRHVGAIAGGHRPSNPTAVDFATLDTTKLLWPLAIAHPKLSDALKSNQPK</sequence>
<dbReference type="EMBL" id="LSBI01000009">
    <property type="protein sequence ID" value="OAQ80875.1"/>
    <property type="molecule type" value="Genomic_DNA"/>
</dbReference>
<dbReference type="Proteomes" id="UP000245956">
    <property type="component" value="Unassembled WGS sequence"/>
</dbReference>
<name>A0A179GSG3_PURLI</name>
<proteinExistence type="predicted"/>
<comment type="caution">
    <text evidence="2">The sequence shown here is derived from an EMBL/GenBank/DDBJ whole genome shotgun (WGS) entry which is preliminary data.</text>
</comment>
<evidence type="ECO:0000313" key="5">
    <source>
        <dbReference type="Proteomes" id="UP000245956"/>
    </source>
</evidence>
<reference evidence="3" key="1">
    <citation type="submission" date="2015-05" db="EMBL/GenBank/DDBJ databases">
        <authorList>
            <person name="Wang D.B."/>
            <person name="Wang M."/>
        </authorList>
    </citation>
    <scope>NUCLEOTIDE SEQUENCE</scope>
    <source>
        <strain evidence="3">36-1</strain>
    </source>
</reference>
<reference evidence="3 5" key="2">
    <citation type="journal article" date="2016" name="Front. Microbiol.">
        <title>Genome and transcriptome sequences reveal the specific parasitism of the nematophagous Purpureocillium lilacinum 36-1.</title>
        <authorList>
            <person name="Xie J."/>
            <person name="Li S."/>
            <person name="Mo C."/>
            <person name="Xiao X."/>
            <person name="Peng D."/>
            <person name="Wang G."/>
            <person name="Xiao Y."/>
        </authorList>
    </citation>
    <scope>NUCLEOTIDE SEQUENCE [LARGE SCALE GENOMIC DNA]</scope>
    <source>
        <strain evidence="3 5">36-1</strain>
    </source>
</reference>
<evidence type="ECO:0000313" key="2">
    <source>
        <dbReference type="EMBL" id="OAQ80875.1"/>
    </source>
</evidence>
<dbReference type="EMBL" id="LSBH01000008">
    <property type="protein sequence ID" value="OAQ75243.1"/>
    <property type="molecule type" value="Genomic_DNA"/>
</dbReference>
<dbReference type="AlphaFoldDB" id="A0A179GSG3"/>
<evidence type="ECO:0000313" key="4">
    <source>
        <dbReference type="Proteomes" id="UP000078340"/>
    </source>
</evidence>
<dbReference type="Proteomes" id="UP000078340">
    <property type="component" value="Unassembled WGS sequence"/>
</dbReference>
<accession>A0A179GSG3</accession>
<gene>
    <name evidence="3" type="ORF">PCL_06347</name>
    <name evidence="1" type="ORF">VFPBJ_09218</name>
    <name evidence="2" type="ORF">VFPFJ_09328</name>
</gene>
<dbReference type="EMBL" id="LCWV01000002">
    <property type="protein sequence ID" value="PWI75689.1"/>
    <property type="molecule type" value="Genomic_DNA"/>
</dbReference>
<protein>
    <submittedName>
        <fullName evidence="2">Uncharacterized protein</fullName>
    </submittedName>
</protein>
<evidence type="ECO:0000313" key="3">
    <source>
        <dbReference type="EMBL" id="PWI75689.1"/>
    </source>
</evidence>
<dbReference type="Proteomes" id="UP000078240">
    <property type="component" value="Unassembled WGS sequence"/>
</dbReference>
<evidence type="ECO:0000313" key="1">
    <source>
        <dbReference type="EMBL" id="OAQ75243.1"/>
    </source>
</evidence>